<reference evidence="2" key="1">
    <citation type="journal article" date="2019" name="Int. J. Syst. Evol. Microbiol.">
        <title>The Global Catalogue of Microorganisms (GCM) 10K type strain sequencing project: providing services to taxonomists for standard genome sequencing and annotation.</title>
        <authorList>
            <consortium name="The Broad Institute Genomics Platform"/>
            <consortium name="The Broad Institute Genome Sequencing Center for Infectious Disease"/>
            <person name="Wu L."/>
            <person name="Ma J."/>
        </authorList>
    </citation>
    <scope>NUCLEOTIDE SEQUENCE [LARGE SCALE GENOMIC DNA]</scope>
    <source>
        <strain evidence="2">CCUG 61889</strain>
    </source>
</reference>
<evidence type="ECO:0000313" key="2">
    <source>
        <dbReference type="Proteomes" id="UP001595752"/>
    </source>
</evidence>
<sequence>MLYPNEPKINIKLEPIQRKKGVRGMLLSHHLTVEQKAHVKEMKKMMKAAKTSEERKMLEKQLNSFIERLFLEYKLRRRNEL</sequence>
<proteinExistence type="predicted"/>
<dbReference type="EMBL" id="JBHRZT010000072">
    <property type="protein sequence ID" value="MFC3886177.1"/>
    <property type="molecule type" value="Genomic_DNA"/>
</dbReference>
<comment type="caution">
    <text evidence="1">The sequence shown here is derived from an EMBL/GenBank/DDBJ whole genome shotgun (WGS) entry which is preliminary data.</text>
</comment>
<accession>A0ABV8B9M0</accession>
<dbReference type="Proteomes" id="UP001595752">
    <property type="component" value="Unassembled WGS sequence"/>
</dbReference>
<protein>
    <submittedName>
        <fullName evidence="1">Uncharacterized protein</fullName>
    </submittedName>
</protein>
<gene>
    <name evidence="1" type="ORF">ACFOU2_22895</name>
</gene>
<organism evidence="1 2">
    <name type="scientific">Bacillus songklensis</name>
    <dbReference type="NCBI Taxonomy" id="1069116"/>
    <lineage>
        <taxon>Bacteria</taxon>
        <taxon>Bacillati</taxon>
        <taxon>Bacillota</taxon>
        <taxon>Bacilli</taxon>
        <taxon>Bacillales</taxon>
        <taxon>Bacillaceae</taxon>
        <taxon>Bacillus</taxon>
    </lineage>
</organism>
<name>A0ABV8B9M0_9BACI</name>
<evidence type="ECO:0000313" key="1">
    <source>
        <dbReference type="EMBL" id="MFC3886177.1"/>
    </source>
</evidence>
<keyword evidence="2" id="KW-1185">Reference proteome</keyword>